<comment type="caution">
    <text evidence="2">The sequence shown here is derived from an EMBL/GenBank/DDBJ whole genome shotgun (WGS) entry which is preliminary data.</text>
</comment>
<proteinExistence type="predicted"/>
<evidence type="ECO:0000313" key="2">
    <source>
        <dbReference type="EMBL" id="MED6171954.1"/>
    </source>
</evidence>
<protein>
    <submittedName>
        <fullName evidence="2">Uncharacterized protein</fullName>
    </submittedName>
</protein>
<dbReference type="EMBL" id="JASCZI010151315">
    <property type="protein sequence ID" value="MED6171954.1"/>
    <property type="molecule type" value="Genomic_DNA"/>
</dbReference>
<name>A0ABU6VFJ6_9FABA</name>
<gene>
    <name evidence="2" type="ORF">PIB30_045713</name>
</gene>
<evidence type="ECO:0000313" key="3">
    <source>
        <dbReference type="Proteomes" id="UP001341840"/>
    </source>
</evidence>
<accession>A0ABU6VFJ6</accession>
<reference evidence="2 3" key="1">
    <citation type="journal article" date="2023" name="Plants (Basel)">
        <title>Bridging the Gap: Combining Genomics and Transcriptomics Approaches to Understand Stylosanthes scabra, an Orphan Legume from the Brazilian Caatinga.</title>
        <authorList>
            <person name="Ferreira-Neto J.R.C."/>
            <person name="da Silva M.D."/>
            <person name="Binneck E."/>
            <person name="de Melo N.F."/>
            <person name="da Silva R.H."/>
            <person name="de Melo A.L.T.M."/>
            <person name="Pandolfi V."/>
            <person name="Bustamante F.O."/>
            <person name="Brasileiro-Vidal A.C."/>
            <person name="Benko-Iseppon A.M."/>
        </authorList>
    </citation>
    <scope>NUCLEOTIDE SEQUENCE [LARGE SCALE GENOMIC DNA]</scope>
    <source>
        <tissue evidence="2">Leaves</tissue>
    </source>
</reference>
<organism evidence="2 3">
    <name type="scientific">Stylosanthes scabra</name>
    <dbReference type="NCBI Taxonomy" id="79078"/>
    <lineage>
        <taxon>Eukaryota</taxon>
        <taxon>Viridiplantae</taxon>
        <taxon>Streptophyta</taxon>
        <taxon>Embryophyta</taxon>
        <taxon>Tracheophyta</taxon>
        <taxon>Spermatophyta</taxon>
        <taxon>Magnoliopsida</taxon>
        <taxon>eudicotyledons</taxon>
        <taxon>Gunneridae</taxon>
        <taxon>Pentapetalae</taxon>
        <taxon>rosids</taxon>
        <taxon>fabids</taxon>
        <taxon>Fabales</taxon>
        <taxon>Fabaceae</taxon>
        <taxon>Papilionoideae</taxon>
        <taxon>50 kb inversion clade</taxon>
        <taxon>dalbergioids sensu lato</taxon>
        <taxon>Dalbergieae</taxon>
        <taxon>Pterocarpus clade</taxon>
        <taxon>Stylosanthes</taxon>
    </lineage>
</organism>
<keyword evidence="3" id="KW-1185">Reference proteome</keyword>
<dbReference type="Proteomes" id="UP001341840">
    <property type="component" value="Unassembled WGS sequence"/>
</dbReference>
<evidence type="ECO:0000256" key="1">
    <source>
        <dbReference type="SAM" id="MobiDB-lite"/>
    </source>
</evidence>
<feature type="compositionally biased region" description="Basic and acidic residues" evidence="1">
    <location>
        <begin position="52"/>
        <end position="82"/>
    </location>
</feature>
<feature type="region of interest" description="Disordered" evidence="1">
    <location>
        <begin position="52"/>
        <end position="100"/>
    </location>
</feature>
<sequence>MVGISESVELRAKSRTAHNYTQGTYCNVFNEYGLKSIHRERHTKLEESIPAAREYRGSEQDWVSREHNSGEEKHVTPEREQIGDEVTSCSLAGERSGQRKEMGVMVEKGVGCRCGA</sequence>